<dbReference type="GO" id="GO:0005634">
    <property type="term" value="C:nucleus"/>
    <property type="evidence" value="ECO:0007669"/>
    <property type="project" value="UniProtKB-SubCell"/>
</dbReference>
<feature type="compositionally biased region" description="Polar residues" evidence="9">
    <location>
        <begin position="705"/>
        <end position="720"/>
    </location>
</feature>
<sequence>MESAMAEAERLFSSDPISYRMDRRSSQACNLRDAVSKKLLDFLGNYSDDVLAEYIVVLVCNGKHQVQARDDLEAFLGDDSGKFVAWLWNHLSKEHYISKTTLDCSDRIGEVRDSHQDALSKEHEPSGQLNLQIHSAGVSDIPLPKDGIHEPSYLHCSNTTNMPENLQRWCPSTDPPSTEDVNERLQSEKMVANKYPCSSDSSKATKYLSSTVSCSLQIPSDVNQHLHYRNPHQKIANIESSVLLPQSLSVPRTEQHARGLRSCSAEDQQLRTLSTRNSAKRRLLSPEMDSLPHQNTRPRGNVWDRLGKPHNEDGEQMGGKKYHLGNTLIKKDHLDDQRDELQNSWSTGGVLDVHLSNNLDGKSKVLDLARGKAIFTNHVDEFGKQEYNPDAVIGPSHMNNAKRKKVYSEFKSGNSSASYSGHKGNDIQVKGAPPELNKSLSVKYSRPQSLNEVTSEGIGSKGLFSEPSRPKVTTASQNLATVRSRSPSKAETSNDTVCGNAKSRPVKKEVLDVKSRLRQVEMDVLKLRTKQAEMSSDKSSSDVKPNGFLDQLTQHIFTDHCSYSISNPSTQSHTEEDIESRTVLVTNVHFAASREALLSHFSKCGIVAKVVMLTDTITAQPKGAAYVVFANKDSVEKAVSLSGTSFFSRILTVTRKADVPPDFLVPSQPAGKLLPPIYPQPYRKVPVQRLHTSSHLQWKREDNSLPASTNGSECSNAGGS</sequence>
<dbReference type="InterPro" id="IPR002483">
    <property type="entry name" value="PWI_dom"/>
</dbReference>
<dbReference type="SUPFAM" id="SSF54928">
    <property type="entry name" value="RNA-binding domain, RBD"/>
    <property type="match status" value="1"/>
</dbReference>
<evidence type="ECO:0000256" key="4">
    <source>
        <dbReference type="ARBA" id="ARBA00022737"/>
    </source>
</evidence>
<dbReference type="AlphaFoldDB" id="A0AAX6FDN1"/>
<dbReference type="PANTHER" id="PTHR14738">
    <property type="entry name" value="ZINC FINGER CCCH DOMAIN-CONTAINING PROTEIN 14"/>
    <property type="match status" value="1"/>
</dbReference>
<dbReference type="Pfam" id="PF01480">
    <property type="entry name" value="PWI"/>
    <property type="match status" value="1"/>
</dbReference>
<dbReference type="Gene3D" id="1.20.1390.10">
    <property type="entry name" value="PWI domain"/>
    <property type="match status" value="1"/>
</dbReference>
<reference evidence="11" key="1">
    <citation type="journal article" date="2023" name="GigaByte">
        <title>Genome assembly of the bearded iris, Iris pallida Lam.</title>
        <authorList>
            <person name="Bruccoleri R.E."/>
            <person name="Oakeley E.J."/>
            <person name="Faust A.M.E."/>
            <person name="Altorfer M."/>
            <person name="Dessus-Babus S."/>
            <person name="Burckhardt D."/>
            <person name="Oertli M."/>
            <person name="Naumann U."/>
            <person name="Petersen F."/>
            <person name="Wong J."/>
        </authorList>
    </citation>
    <scope>NUCLEOTIDE SEQUENCE</scope>
    <source>
        <strain evidence="11">GSM-AAB239-AS_SAM_17_03QT</strain>
    </source>
</reference>
<dbReference type="GO" id="GO:0008270">
    <property type="term" value="F:zinc ion binding"/>
    <property type="evidence" value="ECO:0007669"/>
    <property type="project" value="UniProtKB-KW"/>
</dbReference>
<keyword evidence="12" id="KW-1185">Reference proteome</keyword>
<feature type="region of interest" description="Disordered" evidence="9">
    <location>
        <begin position="696"/>
        <end position="720"/>
    </location>
</feature>
<evidence type="ECO:0000256" key="8">
    <source>
        <dbReference type="PROSITE-ProRule" id="PRU00176"/>
    </source>
</evidence>
<dbReference type="Pfam" id="PF00076">
    <property type="entry name" value="RRM_1"/>
    <property type="match status" value="1"/>
</dbReference>
<feature type="region of interest" description="Disordered" evidence="9">
    <location>
        <begin position="274"/>
        <end position="305"/>
    </location>
</feature>
<gene>
    <name evidence="11" type="ORF">M6B38_139810</name>
</gene>
<keyword evidence="6" id="KW-0862">Zinc</keyword>
<evidence type="ECO:0000256" key="1">
    <source>
        <dbReference type="ARBA" id="ARBA00004123"/>
    </source>
</evidence>
<proteinExistence type="inferred from homology"/>
<dbReference type="PROSITE" id="PS50102">
    <property type="entry name" value="RRM"/>
    <property type="match status" value="1"/>
</dbReference>
<dbReference type="InterPro" id="IPR012677">
    <property type="entry name" value="Nucleotide-bd_a/b_plait_sf"/>
</dbReference>
<name>A0AAX6FDN1_IRIPA</name>
<evidence type="ECO:0000256" key="5">
    <source>
        <dbReference type="ARBA" id="ARBA00022771"/>
    </source>
</evidence>
<evidence type="ECO:0000313" key="11">
    <source>
        <dbReference type="EMBL" id="KAJ6814379.1"/>
    </source>
</evidence>
<keyword evidence="5" id="KW-0863">Zinc-finger</keyword>
<dbReference type="InterPro" id="IPR035979">
    <property type="entry name" value="RBD_domain_sf"/>
</dbReference>
<keyword evidence="3" id="KW-0479">Metal-binding</keyword>
<dbReference type="GO" id="GO:0008143">
    <property type="term" value="F:poly(A) binding"/>
    <property type="evidence" value="ECO:0007669"/>
    <property type="project" value="InterPro"/>
</dbReference>
<dbReference type="InterPro" id="IPR040366">
    <property type="entry name" value="Nab2/ZC3H14"/>
</dbReference>
<evidence type="ECO:0000259" key="10">
    <source>
        <dbReference type="PROSITE" id="PS50102"/>
    </source>
</evidence>
<comment type="similarity">
    <text evidence="2">Belongs to the ZC3H14 family.</text>
</comment>
<dbReference type="GO" id="GO:0005737">
    <property type="term" value="C:cytoplasm"/>
    <property type="evidence" value="ECO:0007669"/>
    <property type="project" value="TreeGrafter"/>
</dbReference>
<keyword evidence="4" id="KW-0677">Repeat</keyword>
<organism evidence="11 12">
    <name type="scientific">Iris pallida</name>
    <name type="common">Sweet iris</name>
    <dbReference type="NCBI Taxonomy" id="29817"/>
    <lineage>
        <taxon>Eukaryota</taxon>
        <taxon>Viridiplantae</taxon>
        <taxon>Streptophyta</taxon>
        <taxon>Embryophyta</taxon>
        <taxon>Tracheophyta</taxon>
        <taxon>Spermatophyta</taxon>
        <taxon>Magnoliopsida</taxon>
        <taxon>Liliopsida</taxon>
        <taxon>Asparagales</taxon>
        <taxon>Iridaceae</taxon>
        <taxon>Iridoideae</taxon>
        <taxon>Irideae</taxon>
        <taxon>Iris</taxon>
    </lineage>
</organism>
<comment type="caution">
    <text evidence="11">The sequence shown here is derived from an EMBL/GenBank/DDBJ whole genome shotgun (WGS) entry which is preliminary data.</text>
</comment>
<keyword evidence="7" id="KW-0539">Nucleus</keyword>
<feature type="compositionally biased region" description="Polar residues" evidence="9">
    <location>
        <begin position="471"/>
        <end position="497"/>
    </location>
</feature>
<dbReference type="PANTHER" id="PTHR14738:SF29">
    <property type="entry name" value="ZINC FINGER CCCH DOMAIN-CONTAINING PROTEIN 14"/>
    <property type="match status" value="1"/>
</dbReference>
<dbReference type="Gene3D" id="3.30.70.330">
    <property type="match status" value="1"/>
</dbReference>
<evidence type="ECO:0000256" key="7">
    <source>
        <dbReference type="ARBA" id="ARBA00023242"/>
    </source>
</evidence>
<reference evidence="11" key="2">
    <citation type="submission" date="2023-04" db="EMBL/GenBank/DDBJ databases">
        <authorList>
            <person name="Bruccoleri R.E."/>
            <person name="Oakeley E.J."/>
            <person name="Faust A.-M."/>
            <person name="Dessus-Babus S."/>
            <person name="Altorfer M."/>
            <person name="Burckhardt D."/>
            <person name="Oertli M."/>
            <person name="Naumann U."/>
            <person name="Petersen F."/>
            <person name="Wong J."/>
        </authorList>
    </citation>
    <scope>NUCLEOTIDE SEQUENCE</scope>
    <source>
        <strain evidence="11">GSM-AAB239-AS_SAM_17_03QT</strain>
        <tissue evidence="11">Leaf</tissue>
    </source>
</reference>
<feature type="region of interest" description="Disordered" evidence="9">
    <location>
        <begin position="447"/>
        <end position="500"/>
    </location>
</feature>
<evidence type="ECO:0000313" key="12">
    <source>
        <dbReference type="Proteomes" id="UP001140949"/>
    </source>
</evidence>
<evidence type="ECO:0000256" key="2">
    <source>
        <dbReference type="ARBA" id="ARBA00008423"/>
    </source>
</evidence>
<protein>
    <recommendedName>
        <fullName evidence="10">RRM domain-containing protein</fullName>
    </recommendedName>
</protein>
<evidence type="ECO:0000256" key="9">
    <source>
        <dbReference type="SAM" id="MobiDB-lite"/>
    </source>
</evidence>
<dbReference type="EMBL" id="JANAVB010029815">
    <property type="protein sequence ID" value="KAJ6814379.1"/>
    <property type="molecule type" value="Genomic_DNA"/>
</dbReference>
<comment type="subcellular location">
    <subcellularLocation>
        <location evidence="1">Nucleus</location>
    </subcellularLocation>
</comment>
<keyword evidence="8" id="KW-0694">RNA-binding</keyword>
<dbReference type="InterPro" id="IPR000504">
    <property type="entry name" value="RRM_dom"/>
</dbReference>
<dbReference type="Proteomes" id="UP001140949">
    <property type="component" value="Unassembled WGS sequence"/>
</dbReference>
<feature type="domain" description="RRM" evidence="10">
    <location>
        <begin position="581"/>
        <end position="658"/>
    </location>
</feature>
<accession>A0AAX6FDN1</accession>
<evidence type="ECO:0000256" key="6">
    <source>
        <dbReference type="ARBA" id="ARBA00022833"/>
    </source>
</evidence>
<dbReference type="SMART" id="SM00360">
    <property type="entry name" value="RRM"/>
    <property type="match status" value="1"/>
</dbReference>
<evidence type="ECO:0000256" key="3">
    <source>
        <dbReference type="ARBA" id="ARBA00022723"/>
    </source>
</evidence>
<dbReference type="GO" id="GO:0043488">
    <property type="term" value="P:regulation of mRNA stability"/>
    <property type="evidence" value="ECO:0007669"/>
    <property type="project" value="InterPro"/>
</dbReference>